<gene>
    <name evidence="2" type="ORF">ACFP2T_15340</name>
</gene>
<dbReference type="RefSeq" id="WP_377421925.1">
    <property type="nucleotide sequence ID" value="NZ_JBHSPR010000010.1"/>
</dbReference>
<proteinExistence type="predicted"/>
<protein>
    <recommendedName>
        <fullName evidence="4">DUF222 domain-containing protein</fullName>
    </recommendedName>
</protein>
<name>A0ABW1K7L8_9ACTN</name>
<dbReference type="Proteomes" id="UP001596203">
    <property type="component" value="Unassembled WGS sequence"/>
</dbReference>
<evidence type="ECO:0000313" key="2">
    <source>
        <dbReference type="EMBL" id="MFC6017576.1"/>
    </source>
</evidence>
<dbReference type="EMBL" id="JBHSPR010000010">
    <property type="protein sequence ID" value="MFC6017576.1"/>
    <property type="molecule type" value="Genomic_DNA"/>
</dbReference>
<feature type="compositionally biased region" description="Basic and acidic residues" evidence="1">
    <location>
        <begin position="230"/>
        <end position="248"/>
    </location>
</feature>
<comment type="caution">
    <text evidence="2">The sequence shown here is derived from an EMBL/GenBank/DDBJ whole genome shotgun (WGS) entry which is preliminary data.</text>
</comment>
<evidence type="ECO:0008006" key="4">
    <source>
        <dbReference type="Google" id="ProtNLM"/>
    </source>
</evidence>
<accession>A0ABW1K7L8</accession>
<sequence length="254" mass="27446">MSATLTARSALSLLRQHFRNLGLDLPAEMTAALDELSAASDHVTLHANPRALGAAILDALTDGTDPATDPAVLAELARRQLTGLSVLIADAIEERRAAILHTYAADILNALTPVVAAADTALTDAREKIGDRFDLADTTIEQLRPTEMTLWGTAREHAHRAQLAAQCWQTVVLATGLVDLPTYKHPLILADLDADQLDALGNRPAANTPIAAGHRLDLATPDTFRQRCQRIDKERTERAAKREREQRGGLRAVA</sequence>
<keyword evidence="3" id="KW-1185">Reference proteome</keyword>
<feature type="region of interest" description="Disordered" evidence="1">
    <location>
        <begin position="230"/>
        <end position="254"/>
    </location>
</feature>
<organism evidence="2 3">
    <name type="scientific">Plantactinospora solaniradicis</name>
    <dbReference type="NCBI Taxonomy" id="1723736"/>
    <lineage>
        <taxon>Bacteria</taxon>
        <taxon>Bacillati</taxon>
        <taxon>Actinomycetota</taxon>
        <taxon>Actinomycetes</taxon>
        <taxon>Micromonosporales</taxon>
        <taxon>Micromonosporaceae</taxon>
        <taxon>Plantactinospora</taxon>
    </lineage>
</organism>
<evidence type="ECO:0000313" key="3">
    <source>
        <dbReference type="Proteomes" id="UP001596203"/>
    </source>
</evidence>
<evidence type="ECO:0000256" key="1">
    <source>
        <dbReference type="SAM" id="MobiDB-lite"/>
    </source>
</evidence>
<reference evidence="3" key="1">
    <citation type="journal article" date="2019" name="Int. J. Syst. Evol. Microbiol.">
        <title>The Global Catalogue of Microorganisms (GCM) 10K type strain sequencing project: providing services to taxonomists for standard genome sequencing and annotation.</title>
        <authorList>
            <consortium name="The Broad Institute Genomics Platform"/>
            <consortium name="The Broad Institute Genome Sequencing Center for Infectious Disease"/>
            <person name="Wu L."/>
            <person name="Ma J."/>
        </authorList>
    </citation>
    <scope>NUCLEOTIDE SEQUENCE [LARGE SCALE GENOMIC DNA]</scope>
    <source>
        <strain evidence="3">ZS-35-S2</strain>
    </source>
</reference>